<name>A0A3M7SHL9_BRAPC</name>
<dbReference type="EMBL" id="REGN01001347">
    <property type="protein sequence ID" value="RNA35266.1"/>
    <property type="molecule type" value="Genomic_DNA"/>
</dbReference>
<organism evidence="1 2">
    <name type="scientific">Brachionus plicatilis</name>
    <name type="common">Marine rotifer</name>
    <name type="synonym">Brachionus muelleri</name>
    <dbReference type="NCBI Taxonomy" id="10195"/>
    <lineage>
        <taxon>Eukaryota</taxon>
        <taxon>Metazoa</taxon>
        <taxon>Spiralia</taxon>
        <taxon>Gnathifera</taxon>
        <taxon>Rotifera</taxon>
        <taxon>Eurotatoria</taxon>
        <taxon>Monogononta</taxon>
        <taxon>Pseudotrocha</taxon>
        <taxon>Ploima</taxon>
        <taxon>Brachionidae</taxon>
        <taxon>Brachionus</taxon>
    </lineage>
</organism>
<accession>A0A3M7SHL9</accession>
<gene>
    <name evidence="1" type="ORF">BpHYR1_031917</name>
</gene>
<comment type="caution">
    <text evidence="1">The sequence shown here is derived from an EMBL/GenBank/DDBJ whole genome shotgun (WGS) entry which is preliminary data.</text>
</comment>
<protein>
    <submittedName>
        <fullName evidence="1">Uncharacterized protein</fullName>
    </submittedName>
</protein>
<reference evidence="1 2" key="1">
    <citation type="journal article" date="2018" name="Sci. Rep.">
        <title>Genomic signatures of local adaptation to the degree of environmental predictability in rotifers.</title>
        <authorList>
            <person name="Franch-Gras L."/>
            <person name="Hahn C."/>
            <person name="Garcia-Roger E.M."/>
            <person name="Carmona M.J."/>
            <person name="Serra M."/>
            <person name="Gomez A."/>
        </authorList>
    </citation>
    <scope>NUCLEOTIDE SEQUENCE [LARGE SCALE GENOMIC DNA]</scope>
    <source>
        <strain evidence="1">HYR1</strain>
    </source>
</reference>
<evidence type="ECO:0000313" key="2">
    <source>
        <dbReference type="Proteomes" id="UP000276133"/>
    </source>
</evidence>
<evidence type="ECO:0000313" key="1">
    <source>
        <dbReference type="EMBL" id="RNA35266.1"/>
    </source>
</evidence>
<proteinExistence type="predicted"/>
<dbReference type="Proteomes" id="UP000276133">
    <property type="component" value="Unassembled WGS sequence"/>
</dbReference>
<sequence length="100" mass="10638">MFNSYPSASFGQASFSVPQPSFASAQQYAGLGSAYNFGQAAALSSPQFSAAQLSPFSLYGAQSLTSGQSFSATPSFGSYSTFIKRQLISDIIRYLIFCNI</sequence>
<dbReference type="AlphaFoldDB" id="A0A3M7SHL9"/>
<keyword evidence="2" id="KW-1185">Reference proteome</keyword>